<dbReference type="RefSeq" id="WP_093713503.1">
    <property type="nucleotide sequence ID" value="NZ_FONG01000006.1"/>
</dbReference>
<dbReference type="OrthoDB" id="3587032at2"/>
<dbReference type="Proteomes" id="UP000199323">
    <property type="component" value="Unassembled WGS sequence"/>
</dbReference>
<evidence type="ECO:0000256" key="4">
    <source>
        <dbReference type="SAM" id="MobiDB-lite"/>
    </source>
</evidence>
<keyword evidence="6" id="KW-0238">DNA-binding</keyword>
<dbReference type="STRING" id="380248.SAMN05216251_106110"/>
<feature type="compositionally biased region" description="Low complexity" evidence="4">
    <location>
        <begin position="804"/>
        <end position="870"/>
    </location>
</feature>
<evidence type="ECO:0000256" key="1">
    <source>
        <dbReference type="ARBA" id="ARBA00023012"/>
    </source>
</evidence>
<dbReference type="SUPFAM" id="SSF52540">
    <property type="entry name" value="P-loop containing nucleoside triphosphate hydrolases"/>
    <property type="match status" value="1"/>
</dbReference>
<dbReference type="InterPro" id="IPR027417">
    <property type="entry name" value="P-loop_NTPase"/>
</dbReference>
<dbReference type="AlphaFoldDB" id="A0A1I2EBC2"/>
<evidence type="ECO:0000259" key="5">
    <source>
        <dbReference type="SMART" id="SM01043"/>
    </source>
</evidence>
<dbReference type="GO" id="GO:0043531">
    <property type="term" value="F:ADP binding"/>
    <property type="evidence" value="ECO:0007669"/>
    <property type="project" value="InterPro"/>
</dbReference>
<dbReference type="GO" id="GO:0003677">
    <property type="term" value="F:DNA binding"/>
    <property type="evidence" value="ECO:0007669"/>
    <property type="project" value="UniProtKB-KW"/>
</dbReference>
<dbReference type="EMBL" id="FONG01000006">
    <property type="protein sequence ID" value="SFE89788.1"/>
    <property type="molecule type" value="Genomic_DNA"/>
</dbReference>
<organism evidence="6 7">
    <name type="scientific">Actinacidiphila alni</name>
    <dbReference type="NCBI Taxonomy" id="380248"/>
    <lineage>
        <taxon>Bacteria</taxon>
        <taxon>Bacillati</taxon>
        <taxon>Actinomycetota</taxon>
        <taxon>Actinomycetes</taxon>
        <taxon>Kitasatosporales</taxon>
        <taxon>Streptomycetaceae</taxon>
        <taxon>Actinacidiphila</taxon>
    </lineage>
</organism>
<dbReference type="GO" id="GO:0000160">
    <property type="term" value="P:phosphorelay signal transduction system"/>
    <property type="evidence" value="ECO:0007669"/>
    <property type="project" value="UniProtKB-KW"/>
</dbReference>
<dbReference type="Pfam" id="PF03704">
    <property type="entry name" value="BTAD"/>
    <property type="match status" value="1"/>
</dbReference>
<proteinExistence type="predicted"/>
<feature type="domain" description="Bacterial transcriptional activator" evidence="5">
    <location>
        <begin position="128"/>
        <end position="272"/>
    </location>
</feature>
<protein>
    <submittedName>
        <fullName evidence="6">DNA-binding transcriptional activator of the SARP family</fullName>
    </submittedName>
</protein>
<name>A0A1I2EBC2_9ACTN</name>
<evidence type="ECO:0000313" key="6">
    <source>
        <dbReference type="EMBL" id="SFE89788.1"/>
    </source>
</evidence>
<dbReference type="Gene3D" id="1.10.10.10">
    <property type="entry name" value="Winged helix-like DNA-binding domain superfamily/Winged helix DNA-binding domain"/>
    <property type="match status" value="1"/>
</dbReference>
<dbReference type="InterPro" id="IPR036388">
    <property type="entry name" value="WH-like_DNA-bd_sf"/>
</dbReference>
<dbReference type="Gene3D" id="3.40.50.300">
    <property type="entry name" value="P-loop containing nucleotide triphosphate hydrolases"/>
    <property type="match status" value="1"/>
</dbReference>
<dbReference type="InterPro" id="IPR005158">
    <property type="entry name" value="BTAD"/>
</dbReference>
<gene>
    <name evidence="6" type="ORF">SAMN05216251_106110</name>
</gene>
<evidence type="ECO:0000313" key="7">
    <source>
        <dbReference type="Proteomes" id="UP000199323"/>
    </source>
</evidence>
<dbReference type="PANTHER" id="PTHR35807:SF1">
    <property type="entry name" value="TRANSCRIPTIONAL REGULATOR REDD"/>
    <property type="match status" value="1"/>
</dbReference>
<dbReference type="InterPro" id="IPR016032">
    <property type="entry name" value="Sig_transdc_resp-reg_C-effctor"/>
</dbReference>
<dbReference type="PANTHER" id="PTHR35807">
    <property type="entry name" value="TRANSCRIPTIONAL REGULATOR REDD-RELATED"/>
    <property type="match status" value="1"/>
</dbReference>
<dbReference type="SMART" id="SM01043">
    <property type="entry name" value="BTAD"/>
    <property type="match status" value="1"/>
</dbReference>
<dbReference type="PRINTS" id="PR00364">
    <property type="entry name" value="DISEASERSIST"/>
</dbReference>
<dbReference type="Gene3D" id="1.25.40.10">
    <property type="entry name" value="Tetratricopeptide repeat domain"/>
    <property type="match status" value="2"/>
</dbReference>
<keyword evidence="3" id="KW-0804">Transcription</keyword>
<evidence type="ECO:0000256" key="3">
    <source>
        <dbReference type="ARBA" id="ARBA00023163"/>
    </source>
</evidence>
<accession>A0A1I2EBC2</accession>
<reference evidence="6 7" key="1">
    <citation type="submission" date="2016-10" db="EMBL/GenBank/DDBJ databases">
        <authorList>
            <person name="de Groot N.N."/>
        </authorList>
    </citation>
    <scope>NUCLEOTIDE SEQUENCE [LARGE SCALE GENOMIC DNA]</scope>
    <source>
        <strain evidence="6 7">CGMCC 4.3510</strain>
    </source>
</reference>
<keyword evidence="7" id="KW-1185">Reference proteome</keyword>
<dbReference type="InterPro" id="IPR051677">
    <property type="entry name" value="AfsR-DnrI-RedD_regulator"/>
</dbReference>
<dbReference type="SUPFAM" id="SSF46894">
    <property type="entry name" value="C-terminal effector domain of the bipartite response regulators"/>
    <property type="match status" value="1"/>
</dbReference>
<keyword evidence="1" id="KW-0902">Two-component regulatory system</keyword>
<keyword evidence="2" id="KW-0805">Transcription regulation</keyword>
<evidence type="ECO:0000256" key="2">
    <source>
        <dbReference type="ARBA" id="ARBA00023015"/>
    </source>
</evidence>
<dbReference type="CDD" id="cd15831">
    <property type="entry name" value="BTAD"/>
    <property type="match status" value="1"/>
</dbReference>
<sequence length="881" mass="93348">MAIASPLPAGSTADPTADPPAPGDAPSGAGIRFRVLGPLEVRGSQPMAVTARRQQIVLALLLLETGHGVGLETMVNAVWGGTPPATARSQVQTAVSALRQGMERAGLGKRIRMSGGLGYTMDLAAGELDLHVFDELAARGRLAAADGRPAAARTAFREALDLWNGDPLPEVDSPVVQTKLVRIAERRFEALEECLDAELRLGLHHEVLGEISALAAEFPLRERPAVQLMTALYRCGRQAEALSAYHRTRRTFIEELGLEPSPVLLRLEWAILNGSADLDLPEAEAPVTLDGTAPLPLPRMLPARLTDFTGHTEVLAELADSLSGAAAPMALITGCAGVGKSALAIEAAHALAPAFADGQLYARLPAGAGQREVSDVLERFLRALGFTGTAVPESLDGRAALYRSALAERRMLVVVEDVADETLLRPLVPGAPTCGLLVTGRTRLSAPADAYTVDVAVPAIPEAVELLAAMTGRERVAAEPSEAIELAELCDGLPLALRAAAARLSARPHWSLGQLTARLRDERRRLDELSHQGQDVRAALRGTYDLLDAPAQRLFARLGGLPTAEFPAWTAAPLLDAAPAAAVDVLETLADARLVDLVGGSGVTARYRMGGLVRLHAAECLAALADEHDERTPRRRMLGAWLTLADEALLRQGGTPAAEQQHPTRWPMDLPVLRAVLSDTGEWYATERETLLAAVRQAGDIGETEACWQLAVSVGLLAAVQRAHDDWRTVGTDALRATRKAGDSLGEAAILYSLGTLDLRERRYEQATARLRGALGVFERLGAASWYEAAAVALGRLARETSQPADGRASRPGRPAPATAPARTTGTATPATQRRYGLAASTGATPATPAAARAAARTPAPRQRPAAPFPTRRRTESVEEL</sequence>
<dbReference type="GO" id="GO:0006355">
    <property type="term" value="P:regulation of DNA-templated transcription"/>
    <property type="evidence" value="ECO:0007669"/>
    <property type="project" value="InterPro"/>
</dbReference>
<dbReference type="InterPro" id="IPR011990">
    <property type="entry name" value="TPR-like_helical_dom_sf"/>
</dbReference>
<feature type="region of interest" description="Disordered" evidence="4">
    <location>
        <begin position="1"/>
        <end position="29"/>
    </location>
</feature>
<dbReference type="SUPFAM" id="SSF48452">
    <property type="entry name" value="TPR-like"/>
    <property type="match status" value="1"/>
</dbReference>
<feature type="region of interest" description="Disordered" evidence="4">
    <location>
        <begin position="801"/>
        <end position="881"/>
    </location>
</feature>